<evidence type="ECO:0000256" key="2">
    <source>
        <dbReference type="SAM" id="Phobius"/>
    </source>
</evidence>
<keyword evidence="2" id="KW-1133">Transmembrane helix</keyword>
<keyword evidence="4" id="KW-1185">Reference proteome</keyword>
<feature type="coiled-coil region" evidence="1">
    <location>
        <begin position="15"/>
        <end position="49"/>
    </location>
</feature>
<dbReference type="RefSeq" id="WP_213102045.1">
    <property type="nucleotide sequence ID" value="NZ_JAGYPM010000002.1"/>
</dbReference>
<name>A0ABS5NS24_9BACI</name>
<protein>
    <recommendedName>
        <fullName evidence="5">2TM domain-containing protein</fullName>
    </recommendedName>
</protein>
<organism evidence="3 4">
    <name type="scientific">Cytobacillus citreus</name>
    <dbReference type="NCBI Taxonomy" id="2833586"/>
    <lineage>
        <taxon>Bacteria</taxon>
        <taxon>Bacillati</taxon>
        <taxon>Bacillota</taxon>
        <taxon>Bacilli</taxon>
        <taxon>Bacillales</taxon>
        <taxon>Bacillaceae</taxon>
        <taxon>Cytobacillus</taxon>
    </lineage>
</organism>
<reference evidence="3 4" key="1">
    <citation type="submission" date="2021-05" db="EMBL/GenBank/DDBJ databases">
        <title>Novel Bacillus species.</title>
        <authorList>
            <person name="Liu G."/>
        </authorList>
    </citation>
    <scope>NUCLEOTIDE SEQUENCE [LARGE SCALE GENOMIC DNA]</scope>
    <source>
        <strain evidence="3 4">FJAT-49705</strain>
    </source>
</reference>
<sequence>MKKLKNHVDELFKDIPDSQEKRAIKQEVLENLEEKVSDLMEFGKEEEDAINKAIVDFGDIEELKKELGMKQPVKKTHSKLNLMYSIWGSVLIIALFLFINVYYTPDNIWFVYPTFAILWWPLTMYFKWQRSK</sequence>
<keyword evidence="2" id="KW-0472">Membrane</keyword>
<evidence type="ECO:0000313" key="4">
    <source>
        <dbReference type="Proteomes" id="UP000681027"/>
    </source>
</evidence>
<dbReference type="InterPro" id="IPR047928">
    <property type="entry name" value="Perm_prefix_1"/>
</dbReference>
<evidence type="ECO:0000313" key="3">
    <source>
        <dbReference type="EMBL" id="MBS4190616.1"/>
    </source>
</evidence>
<comment type="caution">
    <text evidence="3">The sequence shown here is derived from an EMBL/GenBank/DDBJ whole genome shotgun (WGS) entry which is preliminary data.</text>
</comment>
<dbReference type="NCBIfam" id="NF038403">
    <property type="entry name" value="perm_prefix_1"/>
    <property type="match status" value="1"/>
</dbReference>
<keyword evidence="2" id="KW-0812">Transmembrane</keyword>
<gene>
    <name evidence="3" type="ORF">KHA94_10520</name>
</gene>
<keyword evidence="1" id="KW-0175">Coiled coil</keyword>
<evidence type="ECO:0008006" key="5">
    <source>
        <dbReference type="Google" id="ProtNLM"/>
    </source>
</evidence>
<dbReference type="EMBL" id="JAGYPM010000002">
    <property type="protein sequence ID" value="MBS4190616.1"/>
    <property type="molecule type" value="Genomic_DNA"/>
</dbReference>
<proteinExistence type="predicted"/>
<feature type="transmembrane region" description="Helical" evidence="2">
    <location>
        <begin position="109"/>
        <end position="126"/>
    </location>
</feature>
<dbReference type="Proteomes" id="UP000681027">
    <property type="component" value="Unassembled WGS sequence"/>
</dbReference>
<feature type="transmembrane region" description="Helical" evidence="2">
    <location>
        <begin position="82"/>
        <end position="103"/>
    </location>
</feature>
<accession>A0ABS5NS24</accession>
<evidence type="ECO:0000256" key="1">
    <source>
        <dbReference type="SAM" id="Coils"/>
    </source>
</evidence>